<dbReference type="PROSITE" id="PS00648">
    <property type="entry name" value="RIBONUCLEASE_P"/>
    <property type="match status" value="1"/>
</dbReference>
<comment type="subunit">
    <text evidence="7">Consists of a catalytic RNA component (M1 or rnpB) and a protein subunit.</text>
</comment>
<dbReference type="NCBIfam" id="TIGR00188">
    <property type="entry name" value="rnpA"/>
    <property type="match status" value="1"/>
</dbReference>
<dbReference type="PANTHER" id="PTHR33992">
    <property type="entry name" value="RIBONUCLEASE P PROTEIN COMPONENT"/>
    <property type="match status" value="1"/>
</dbReference>
<dbReference type="RefSeq" id="WP_346761427.1">
    <property type="nucleotide sequence ID" value="NZ_JAUJEB010000007.1"/>
</dbReference>
<evidence type="ECO:0000256" key="2">
    <source>
        <dbReference type="ARBA" id="ARBA00022694"/>
    </source>
</evidence>
<dbReference type="InterPro" id="IPR014721">
    <property type="entry name" value="Ribsml_uS5_D2-typ_fold_subgr"/>
</dbReference>
<keyword evidence="5 7" id="KW-0378">Hydrolase</keyword>
<keyword evidence="2 7" id="KW-0819">tRNA processing</keyword>
<evidence type="ECO:0000256" key="7">
    <source>
        <dbReference type="HAMAP-Rule" id="MF_00227"/>
    </source>
</evidence>
<sequence length="132" mass="15911">MLKDEGQTMRYTFPKRERLNNKKEIKELFENGSSFYLYPFKVFFYPYTPVGNESYHKILFSIPKKRFKKAVTRNKIRRRVKEAYRLNKHSLLKPNFVGGPWLIAYIYVGKKVYSYKIIEEKLIASLNRLKES</sequence>
<proteinExistence type="inferred from homology"/>
<dbReference type="InterPro" id="IPR020539">
    <property type="entry name" value="RNase_P_CS"/>
</dbReference>
<evidence type="ECO:0000256" key="4">
    <source>
        <dbReference type="ARBA" id="ARBA00022759"/>
    </source>
</evidence>
<dbReference type="InterPro" id="IPR020568">
    <property type="entry name" value="Ribosomal_Su5_D2-typ_SF"/>
</dbReference>
<gene>
    <name evidence="7 9" type="primary">rnpA</name>
    <name evidence="9" type="ORF">QQ020_28705</name>
</gene>
<protein>
    <recommendedName>
        <fullName evidence="7 8">Ribonuclease P protein component</fullName>
        <shortName evidence="7">RNase P protein</shortName>
        <shortName evidence="7">RNaseP protein</shortName>
        <ecNumber evidence="7 8">3.1.26.5</ecNumber>
    </recommendedName>
    <alternativeName>
        <fullName evidence="7">Protein C5</fullName>
    </alternativeName>
</protein>
<dbReference type="InterPro" id="IPR000100">
    <property type="entry name" value="RNase_P"/>
</dbReference>
<dbReference type="Proteomes" id="UP001172083">
    <property type="component" value="Unassembled WGS sequence"/>
</dbReference>
<dbReference type="PANTHER" id="PTHR33992:SF1">
    <property type="entry name" value="RIBONUCLEASE P PROTEIN COMPONENT"/>
    <property type="match status" value="1"/>
</dbReference>
<comment type="caution">
    <text evidence="9">The sequence shown here is derived from an EMBL/GenBank/DDBJ whole genome shotgun (WGS) entry which is preliminary data.</text>
</comment>
<keyword evidence="6 7" id="KW-0694">RNA-binding</keyword>
<reference evidence="9" key="1">
    <citation type="submission" date="2023-06" db="EMBL/GenBank/DDBJ databases">
        <title>Genomic of Agaribacillus aureum.</title>
        <authorList>
            <person name="Wang G."/>
        </authorList>
    </citation>
    <scope>NUCLEOTIDE SEQUENCE</scope>
    <source>
        <strain evidence="9">BMA12</strain>
    </source>
</reference>
<dbReference type="HAMAP" id="MF_00227">
    <property type="entry name" value="RNase_P"/>
    <property type="match status" value="1"/>
</dbReference>
<dbReference type="EMBL" id="JAUJEB010000007">
    <property type="protein sequence ID" value="MDN5216093.1"/>
    <property type="molecule type" value="Genomic_DNA"/>
</dbReference>
<dbReference type="EC" id="3.1.26.5" evidence="7 8"/>
<evidence type="ECO:0000313" key="9">
    <source>
        <dbReference type="EMBL" id="MDN5216093.1"/>
    </source>
</evidence>
<evidence type="ECO:0000256" key="5">
    <source>
        <dbReference type="ARBA" id="ARBA00022801"/>
    </source>
</evidence>
<dbReference type="SUPFAM" id="SSF54211">
    <property type="entry name" value="Ribosomal protein S5 domain 2-like"/>
    <property type="match status" value="1"/>
</dbReference>
<keyword evidence="3 7" id="KW-0540">Nuclease</keyword>
<comment type="function">
    <text evidence="1 7">RNaseP catalyzes the removal of the 5'-leader sequence from pre-tRNA to produce the mature 5'-terminus. It can also cleave other RNA substrates such as 4.5S RNA. The protein component plays an auxiliary but essential role in vivo by binding to the 5'-leader sequence and broadening the substrate specificity of the ribozyme.</text>
</comment>
<evidence type="ECO:0000256" key="6">
    <source>
        <dbReference type="ARBA" id="ARBA00022884"/>
    </source>
</evidence>
<accession>A0ABT8LIJ2</accession>
<comment type="catalytic activity">
    <reaction evidence="7">
        <text>Endonucleolytic cleavage of RNA, removing 5'-extranucleotides from tRNA precursor.</text>
        <dbReference type="EC" id="3.1.26.5"/>
    </reaction>
</comment>
<name>A0ABT8LIJ2_9BACT</name>
<evidence type="ECO:0000313" key="10">
    <source>
        <dbReference type="Proteomes" id="UP001172083"/>
    </source>
</evidence>
<organism evidence="9 10">
    <name type="scientific">Agaribacillus aureus</name>
    <dbReference type="NCBI Taxonomy" id="3051825"/>
    <lineage>
        <taxon>Bacteria</taxon>
        <taxon>Pseudomonadati</taxon>
        <taxon>Bacteroidota</taxon>
        <taxon>Cytophagia</taxon>
        <taxon>Cytophagales</taxon>
        <taxon>Splendidivirgaceae</taxon>
        <taxon>Agaribacillus</taxon>
    </lineage>
</organism>
<keyword evidence="4 7" id="KW-0255">Endonuclease</keyword>
<evidence type="ECO:0000256" key="1">
    <source>
        <dbReference type="ARBA" id="ARBA00002663"/>
    </source>
</evidence>
<evidence type="ECO:0000256" key="8">
    <source>
        <dbReference type="NCBIfam" id="TIGR00188"/>
    </source>
</evidence>
<comment type="similarity">
    <text evidence="7">Belongs to the RnpA family.</text>
</comment>
<dbReference type="Pfam" id="PF00825">
    <property type="entry name" value="Ribonuclease_P"/>
    <property type="match status" value="1"/>
</dbReference>
<dbReference type="GO" id="GO:0004526">
    <property type="term" value="F:ribonuclease P activity"/>
    <property type="evidence" value="ECO:0007669"/>
    <property type="project" value="UniProtKB-EC"/>
</dbReference>
<evidence type="ECO:0000256" key="3">
    <source>
        <dbReference type="ARBA" id="ARBA00022722"/>
    </source>
</evidence>
<keyword evidence="10" id="KW-1185">Reference proteome</keyword>
<dbReference type="Gene3D" id="3.30.230.10">
    <property type="match status" value="1"/>
</dbReference>